<dbReference type="GO" id="GO:0005737">
    <property type="term" value="C:cytoplasm"/>
    <property type="evidence" value="ECO:0000318"/>
    <property type="project" value="GO_Central"/>
</dbReference>
<organism evidence="10 11">
    <name type="scientific">Erythranthe guttata</name>
    <name type="common">Yellow monkey flower</name>
    <name type="synonym">Mimulus guttatus</name>
    <dbReference type="NCBI Taxonomy" id="4155"/>
    <lineage>
        <taxon>Eukaryota</taxon>
        <taxon>Viridiplantae</taxon>
        <taxon>Streptophyta</taxon>
        <taxon>Embryophyta</taxon>
        <taxon>Tracheophyta</taxon>
        <taxon>Spermatophyta</taxon>
        <taxon>Magnoliopsida</taxon>
        <taxon>eudicotyledons</taxon>
        <taxon>Gunneridae</taxon>
        <taxon>Pentapetalae</taxon>
        <taxon>asterids</taxon>
        <taxon>lamiids</taxon>
        <taxon>Lamiales</taxon>
        <taxon>Phrymaceae</taxon>
        <taxon>Erythranthe</taxon>
    </lineage>
</organism>
<proteinExistence type="inferred from homology"/>
<evidence type="ECO:0000313" key="11">
    <source>
        <dbReference type="Proteomes" id="UP000030748"/>
    </source>
</evidence>
<evidence type="ECO:0000256" key="6">
    <source>
        <dbReference type="ARBA" id="ARBA00054396"/>
    </source>
</evidence>
<evidence type="ECO:0000259" key="9">
    <source>
        <dbReference type="Pfam" id="PF03931"/>
    </source>
</evidence>
<dbReference type="PANTHER" id="PTHR11165">
    <property type="entry name" value="SKP1"/>
    <property type="match status" value="1"/>
</dbReference>
<dbReference type="UniPathway" id="UPA00143"/>
<dbReference type="GO" id="GO:0016567">
    <property type="term" value="P:protein ubiquitination"/>
    <property type="evidence" value="ECO:0007669"/>
    <property type="project" value="UniProtKB-UniRule"/>
</dbReference>
<sequence>MSSSSGAAQKKIVVKSSDGDIFEMDEAVASNSLTIKNMIEDGCADDVIPLPNVNTPILAMIIQYCKHHTEAAADKGAAAAAKKVSEDSLIDFDTEFMDVEQCTRFDLLLAANYLNIKSLMDLICETVAGTMKGKSPVELREMFNIENDFTPEEEEKFRKDRDWKFENN</sequence>
<name>A0A022RCK9_ERYGU</name>
<dbReference type="InterPro" id="IPR016073">
    <property type="entry name" value="Skp1_comp_POZ"/>
</dbReference>
<dbReference type="FunFam" id="3.30.710.10:FF:000170">
    <property type="entry name" value="SKP1-like protein 5"/>
    <property type="match status" value="1"/>
</dbReference>
<evidence type="ECO:0000256" key="1">
    <source>
        <dbReference type="ARBA" id="ARBA00004123"/>
    </source>
</evidence>
<comment type="similarity">
    <text evidence="3 7">Belongs to the SKP1 family.</text>
</comment>
<dbReference type="InterPro" id="IPR001232">
    <property type="entry name" value="SKP1-like"/>
</dbReference>
<evidence type="ECO:0000256" key="5">
    <source>
        <dbReference type="ARBA" id="ARBA00023242"/>
    </source>
</evidence>
<dbReference type="GO" id="GO:0031146">
    <property type="term" value="P:SCF-dependent proteasomal ubiquitin-dependent protein catabolic process"/>
    <property type="evidence" value="ECO:0000318"/>
    <property type="project" value="GO_Central"/>
</dbReference>
<accession>A0A022RCK9</accession>
<evidence type="ECO:0000256" key="2">
    <source>
        <dbReference type="ARBA" id="ARBA00004906"/>
    </source>
</evidence>
<evidence type="ECO:0000256" key="7">
    <source>
        <dbReference type="PIRNR" id="PIRNR028729"/>
    </source>
</evidence>
<dbReference type="CDD" id="cd18322">
    <property type="entry name" value="BTB_POZ_SKP1"/>
    <property type="match status" value="1"/>
</dbReference>
<dbReference type="EMBL" id="KI630513">
    <property type="protein sequence ID" value="EYU37961.1"/>
    <property type="molecule type" value="Genomic_DNA"/>
</dbReference>
<comment type="subunit">
    <text evidence="7">Part of a SCF (SKP1-cullin-F-box) protein ligase complex.</text>
</comment>
<evidence type="ECO:0000256" key="3">
    <source>
        <dbReference type="ARBA" id="ARBA00009993"/>
    </source>
</evidence>
<dbReference type="InterPro" id="IPR016897">
    <property type="entry name" value="SKP1"/>
</dbReference>
<dbReference type="KEGG" id="egt:105957451"/>
<dbReference type="Proteomes" id="UP000030748">
    <property type="component" value="Unassembled WGS sequence"/>
</dbReference>
<keyword evidence="11" id="KW-1185">Reference proteome</keyword>
<dbReference type="GO" id="GO:0009867">
    <property type="term" value="P:jasmonic acid mediated signaling pathway"/>
    <property type="evidence" value="ECO:0007669"/>
    <property type="project" value="UniProtKB-ARBA"/>
</dbReference>
<dbReference type="Pfam" id="PF03931">
    <property type="entry name" value="Skp1_POZ"/>
    <property type="match status" value="1"/>
</dbReference>
<keyword evidence="4 7" id="KW-0833">Ubl conjugation pathway</keyword>
<dbReference type="GO" id="GO:0097602">
    <property type="term" value="F:cullin family protein binding"/>
    <property type="evidence" value="ECO:0000318"/>
    <property type="project" value="GO_Central"/>
</dbReference>
<dbReference type="Pfam" id="PF01466">
    <property type="entry name" value="Skp1"/>
    <property type="match status" value="1"/>
</dbReference>
<comment type="pathway">
    <text evidence="2 7">Protein modification; protein ubiquitination.</text>
</comment>
<evidence type="ECO:0000259" key="8">
    <source>
        <dbReference type="Pfam" id="PF01466"/>
    </source>
</evidence>
<dbReference type="GO" id="GO:0005634">
    <property type="term" value="C:nucleus"/>
    <property type="evidence" value="ECO:0000318"/>
    <property type="project" value="GO_Central"/>
</dbReference>
<dbReference type="AlphaFoldDB" id="A0A022RCK9"/>
<dbReference type="OrthoDB" id="900219at2759"/>
<comment type="subcellular location">
    <subcellularLocation>
        <location evidence="1">Nucleus</location>
    </subcellularLocation>
</comment>
<dbReference type="InterPro" id="IPR011333">
    <property type="entry name" value="SKP1/BTB/POZ_sf"/>
</dbReference>
<reference evidence="10 11" key="1">
    <citation type="journal article" date="2013" name="Proc. Natl. Acad. Sci. U.S.A.">
        <title>Fine-scale variation in meiotic recombination in Mimulus inferred from population shotgun sequencing.</title>
        <authorList>
            <person name="Hellsten U."/>
            <person name="Wright K.M."/>
            <person name="Jenkins J."/>
            <person name="Shu S."/>
            <person name="Yuan Y."/>
            <person name="Wessler S.R."/>
            <person name="Schmutz J."/>
            <person name="Willis J.H."/>
            <person name="Rokhsar D.S."/>
        </authorList>
    </citation>
    <scope>NUCLEOTIDE SEQUENCE [LARGE SCALE GENOMIC DNA]</scope>
    <source>
        <strain evidence="11">cv. DUN x IM62</strain>
    </source>
</reference>
<comment type="function">
    <text evidence="6 7">Involved in ubiquitination and subsequent proteasomal degradation of target proteins. Together with CUL1, RBX1 and a F-box protein, it forms a SCF E3 ubiquitin ligase complex. The functional specificity of this complex depends on the type of F-box protein. In the SCF complex, it serves as an adapter that links the F-box protein to CUL1.</text>
</comment>
<evidence type="ECO:0000313" key="10">
    <source>
        <dbReference type="EMBL" id="EYU37961.1"/>
    </source>
</evidence>
<dbReference type="InterPro" id="IPR036296">
    <property type="entry name" value="SKP1-like_dim_sf"/>
</dbReference>
<evidence type="ECO:0000256" key="4">
    <source>
        <dbReference type="ARBA" id="ARBA00022786"/>
    </source>
</evidence>
<dbReference type="SMART" id="SM00512">
    <property type="entry name" value="Skp1"/>
    <property type="match status" value="1"/>
</dbReference>
<dbReference type="SUPFAM" id="SSF54695">
    <property type="entry name" value="POZ domain"/>
    <property type="match status" value="1"/>
</dbReference>
<protein>
    <recommendedName>
        <fullName evidence="7">SKP1-like protein</fullName>
    </recommendedName>
</protein>
<dbReference type="InterPro" id="IPR016072">
    <property type="entry name" value="Skp1_comp_dimer"/>
</dbReference>
<dbReference type="Gene3D" id="3.30.710.10">
    <property type="entry name" value="Potassium Channel Kv1.1, Chain A"/>
    <property type="match status" value="1"/>
</dbReference>
<feature type="domain" description="SKP1 component dimerisation" evidence="8">
    <location>
        <begin position="117"/>
        <end position="163"/>
    </location>
</feature>
<gene>
    <name evidence="10" type="ORF">MIMGU_mgv1a019768mg</name>
</gene>
<dbReference type="PIRSF" id="PIRSF028729">
    <property type="entry name" value="E3_ubiquit_lig_SCF_Skp"/>
    <property type="match status" value="1"/>
</dbReference>
<feature type="domain" description="SKP1 component POZ" evidence="9">
    <location>
        <begin position="10"/>
        <end position="69"/>
    </location>
</feature>
<dbReference type="SUPFAM" id="SSF81382">
    <property type="entry name" value="Skp1 dimerisation domain-like"/>
    <property type="match status" value="1"/>
</dbReference>
<dbReference type="STRING" id="4155.A0A022RCK9"/>
<dbReference type="eggNOG" id="KOG1724">
    <property type="taxonomic scope" value="Eukaryota"/>
</dbReference>
<keyword evidence="5" id="KW-0539">Nucleus</keyword>